<reference evidence="1 2" key="1">
    <citation type="submission" date="2018-11" db="EMBL/GenBank/DDBJ databases">
        <authorList>
            <consortium name="Pathogen Informatics"/>
        </authorList>
    </citation>
    <scope>NUCLEOTIDE SEQUENCE [LARGE SCALE GENOMIC DNA]</scope>
    <source>
        <strain evidence="1 2">MHpl1</strain>
    </source>
</reference>
<evidence type="ECO:0000313" key="2">
    <source>
        <dbReference type="Proteomes" id="UP000268014"/>
    </source>
</evidence>
<dbReference type="EMBL" id="UZAF01016645">
    <property type="protein sequence ID" value="VDO31644.1"/>
    <property type="molecule type" value="Genomic_DNA"/>
</dbReference>
<dbReference type="AlphaFoldDB" id="A0A3P7V9W8"/>
<gene>
    <name evidence="1" type="ORF">HPLM_LOCUS7353</name>
</gene>
<keyword evidence="2" id="KW-1185">Reference proteome</keyword>
<evidence type="ECO:0000313" key="1">
    <source>
        <dbReference type="EMBL" id="VDO31644.1"/>
    </source>
</evidence>
<proteinExistence type="predicted"/>
<dbReference type="Proteomes" id="UP000268014">
    <property type="component" value="Unassembled WGS sequence"/>
</dbReference>
<accession>A0A3P7V9W8</accession>
<organism evidence="1 2">
    <name type="scientific">Haemonchus placei</name>
    <name type="common">Barber's pole worm</name>
    <dbReference type="NCBI Taxonomy" id="6290"/>
    <lineage>
        <taxon>Eukaryota</taxon>
        <taxon>Metazoa</taxon>
        <taxon>Ecdysozoa</taxon>
        <taxon>Nematoda</taxon>
        <taxon>Chromadorea</taxon>
        <taxon>Rhabditida</taxon>
        <taxon>Rhabditina</taxon>
        <taxon>Rhabditomorpha</taxon>
        <taxon>Strongyloidea</taxon>
        <taxon>Trichostrongylidae</taxon>
        <taxon>Haemonchus</taxon>
    </lineage>
</organism>
<protein>
    <submittedName>
        <fullName evidence="1">Uncharacterized protein</fullName>
    </submittedName>
</protein>
<sequence length="46" mass="5388">MFFPVADGLNRFKWKTITDGNTLKWCELDDVKWCAGANRRSPEELK</sequence>
<name>A0A3P7V9W8_HAEPC</name>